<feature type="transmembrane region" description="Helical" evidence="1">
    <location>
        <begin position="296"/>
        <end position="315"/>
    </location>
</feature>
<feature type="transmembrane region" description="Helical" evidence="1">
    <location>
        <begin position="265"/>
        <end position="284"/>
    </location>
</feature>
<keyword evidence="1" id="KW-0812">Transmembrane</keyword>
<dbReference type="SUPFAM" id="SSF48371">
    <property type="entry name" value="ARM repeat"/>
    <property type="match status" value="1"/>
</dbReference>
<dbReference type="CDD" id="cd00038">
    <property type="entry name" value="CAP_ED"/>
    <property type="match status" value="1"/>
</dbReference>
<gene>
    <name evidence="3" type="ORF">SanaruYs_00930</name>
</gene>
<evidence type="ECO:0000259" key="2">
    <source>
        <dbReference type="PROSITE" id="PS50042"/>
    </source>
</evidence>
<evidence type="ECO:0000313" key="3">
    <source>
        <dbReference type="EMBL" id="GCC49879.1"/>
    </source>
</evidence>
<reference evidence="3 4" key="1">
    <citation type="submission" date="2018-11" db="EMBL/GenBank/DDBJ databases">
        <title>Chryseotalea sanarue gen. nov., sp., nov., a member of the family Cytophagaceae, isolated from a brackish lake in Hamamatsu Japan.</title>
        <authorList>
            <person name="Maejima Y."/>
            <person name="Iino T."/>
            <person name="Muraguchi Y."/>
            <person name="Fukuda K."/>
            <person name="Ohkuma M."/>
            <person name="Moriuchi R."/>
            <person name="Dohra H."/>
            <person name="Kimbara K."/>
            <person name="Shintani M."/>
        </authorList>
    </citation>
    <scope>NUCLEOTIDE SEQUENCE [LARGE SCALE GENOMIC DNA]</scope>
    <source>
        <strain evidence="3 4">Ys</strain>
    </source>
</reference>
<dbReference type="Gene3D" id="1.25.10.10">
    <property type="entry name" value="Leucine-rich Repeat Variant"/>
    <property type="match status" value="1"/>
</dbReference>
<feature type="transmembrane region" description="Helical" evidence="1">
    <location>
        <begin position="400"/>
        <end position="418"/>
    </location>
</feature>
<dbReference type="SUPFAM" id="SSF51206">
    <property type="entry name" value="cAMP-binding domain-like"/>
    <property type="match status" value="1"/>
</dbReference>
<dbReference type="InterPro" id="IPR016024">
    <property type="entry name" value="ARM-type_fold"/>
</dbReference>
<dbReference type="RefSeq" id="WP_127120548.1">
    <property type="nucleotide sequence ID" value="NZ_BHXQ01000001.1"/>
</dbReference>
<dbReference type="PROSITE" id="PS51257">
    <property type="entry name" value="PROKAR_LIPOPROTEIN"/>
    <property type="match status" value="1"/>
</dbReference>
<keyword evidence="1" id="KW-0472">Membrane</keyword>
<feature type="domain" description="Cyclic nucleotide-binding" evidence="2">
    <location>
        <begin position="935"/>
        <end position="1051"/>
    </location>
</feature>
<feature type="transmembrane region" description="Helical" evidence="1">
    <location>
        <begin position="176"/>
        <end position="202"/>
    </location>
</feature>
<evidence type="ECO:0000313" key="4">
    <source>
        <dbReference type="Proteomes" id="UP000288227"/>
    </source>
</evidence>
<dbReference type="Proteomes" id="UP000288227">
    <property type="component" value="Unassembled WGS sequence"/>
</dbReference>
<proteinExistence type="predicted"/>
<accession>A0A401U4S7</accession>
<feature type="transmembrane region" description="Helical" evidence="1">
    <location>
        <begin position="81"/>
        <end position="99"/>
    </location>
</feature>
<keyword evidence="4" id="KW-1185">Reference proteome</keyword>
<dbReference type="InterPro" id="IPR011989">
    <property type="entry name" value="ARM-like"/>
</dbReference>
<feature type="transmembrane region" description="Helical" evidence="1">
    <location>
        <begin position="223"/>
        <end position="245"/>
    </location>
</feature>
<dbReference type="InterPro" id="IPR000595">
    <property type="entry name" value="cNMP-bd_dom"/>
</dbReference>
<dbReference type="InterPro" id="IPR018490">
    <property type="entry name" value="cNMP-bd_dom_sf"/>
</dbReference>
<organism evidence="3 4">
    <name type="scientific">Chryseotalea sanaruensis</name>
    <dbReference type="NCBI Taxonomy" id="2482724"/>
    <lineage>
        <taxon>Bacteria</taxon>
        <taxon>Pseudomonadati</taxon>
        <taxon>Bacteroidota</taxon>
        <taxon>Cytophagia</taxon>
        <taxon>Cytophagales</taxon>
        <taxon>Chryseotaleaceae</taxon>
        <taxon>Chryseotalea</taxon>
    </lineage>
</organism>
<evidence type="ECO:0000256" key="1">
    <source>
        <dbReference type="SAM" id="Phobius"/>
    </source>
</evidence>
<name>A0A401U4S7_9BACT</name>
<dbReference type="EMBL" id="BHXQ01000001">
    <property type="protein sequence ID" value="GCC49879.1"/>
    <property type="molecule type" value="Genomic_DNA"/>
</dbReference>
<feature type="transmembrane region" description="Helical" evidence="1">
    <location>
        <begin position="147"/>
        <end position="170"/>
    </location>
</feature>
<feature type="transmembrane region" description="Helical" evidence="1">
    <location>
        <begin position="21"/>
        <end position="42"/>
    </location>
</feature>
<dbReference type="InterPro" id="IPR036259">
    <property type="entry name" value="MFS_trans_sf"/>
</dbReference>
<dbReference type="PROSITE" id="PS50042">
    <property type="entry name" value="CNMP_BINDING_3"/>
    <property type="match status" value="1"/>
</dbReference>
<feature type="transmembrane region" description="Helical" evidence="1">
    <location>
        <begin position="376"/>
        <end position="394"/>
    </location>
</feature>
<dbReference type="SMART" id="SM00100">
    <property type="entry name" value="cNMP"/>
    <property type="match status" value="1"/>
</dbReference>
<dbReference type="AlphaFoldDB" id="A0A401U4S7"/>
<dbReference type="CDD" id="cd06174">
    <property type="entry name" value="MFS"/>
    <property type="match status" value="1"/>
</dbReference>
<keyword evidence="1" id="KW-1133">Transmembrane helix</keyword>
<dbReference type="OrthoDB" id="789601at2"/>
<comment type="caution">
    <text evidence="3">The sequence shown here is derived from an EMBL/GenBank/DDBJ whole genome shotgun (WGS) entry which is preliminary data.</text>
</comment>
<dbReference type="InterPro" id="IPR014710">
    <property type="entry name" value="RmlC-like_jellyroll"/>
</dbReference>
<feature type="transmembrane region" description="Helical" evidence="1">
    <location>
        <begin position="111"/>
        <end position="135"/>
    </location>
</feature>
<dbReference type="SUPFAM" id="SSF103473">
    <property type="entry name" value="MFS general substrate transporter"/>
    <property type="match status" value="1"/>
</dbReference>
<feature type="transmembrane region" description="Helical" evidence="1">
    <location>
        <begin position="54"/>
        <end position="74"/>
    </location>
</feature>
<protein>
    <submittedName>
        <fullName evidence="3">Cyclic nucleotide-binding protein</fullName>
    </submittedName>
</protein>
<dbReference type="Gene3D" id="2.60.120.10">
    <property type="entry name" value="Jelly Rolls"/>
    <property type="match status" value="1"/>
</dbReference>
<sequence length="1057" mass="119662">MLSKLYKTLGIEPEESGRMTLLLVMGFFMGMFIACLSVAAQSLFLEHYPDQEDLATAFVVSGLFALMATFIYNYFQNRIPFILLGCASLLTIMGLTALIEFGENLFSNPDTIHYIGFTLILPFTFITLLVFWGSFGRLFNLRESKRLLGSVDAGFLIASLIAFFSIPQILNYVDTAALYSIGLVSVTGYFLLFAILSIRFLSHGASLAEEKRKHQKLDFMQIFKIRYVFYMSIFVIITMVALRFVDFSFLQTTQIYFDKDYVPTFLSYFEAVVVIFSFLFQTFAADKIVSMYGMRVASIINPILTGLFTVGALLLGLSFGYTAAAGQSFVIFFIMIAMSKLVMQATREALDEPVMKLYMLPVDSEHRLDVQTKLEGTVLALGNLLAGALILLILKVQLTQLIYFTIFAIPMFVIWYLVANRLNTSYRQTLQGALSKGKERATTEKKNEKAFTVNNVLELEVNSSGEEKVIYGLKLMEKLEPAVFESSLIRLADNENKKVREFAKGKIQELGIDQDFAPNSETKSLALLAIGESEDSDLLSISPDKLMKLGKSNKSPDRILAAKLLRKLISQRTIFVLLELMRDVDPRVRYEALLTARKVKRSETWPVLIELLNSPAYGHHAAAALREAGEAVLPSLDAAFHKSSQSDLVMLRLVQIMGRIGGPAALDLLWKKADYPDKRIVKQILYTLRYINHKAIGREAQEVMVLLDEEIGKTMWNLAAVTELPKNEYFQYLRQALKEEIAENFDQITLLLSLLYDPQNIQLVRENIDSGDPDGITFALELMDIFVDNDLKPKLFPLFDDKPVSVKLEELQVYFPRETYSPIQVINYILNRDFNQNNRWTKMCAIHSAAYLPEFRVSRGLIAQLFNRDRLLQETAAWVIYNKDKKAYQTVVDRLPLKDKKFLDGSIENNQLLDGLDDGFFLGIEMVFFLKELKAFQHIHGVMLSDLVDKIAPLELRAGETITFTSSTIDTPLLMVAHGEVRLQHNDQLVTVMKKGDVYGDLFQDAPAPEANTVIASERSIVFRISLTDFYFVIANHHELVQQLIKNVTQSAKVANL</sequence>